<evidence type="ECO:0000313" key="3">
    <source>
        <dbReference type="EMBL" id="KAF8818099.1"/>
    </source>
</evidence>
<dbReference type="InterPro" id="IPR040007">
    <property type="entry name" value="Tho2"/>
</dbReference>
<feature type="compositionally biased region" description="Basic and acidic residues" evidence="1">
    <location>
        <begin position="256"/>
        <end position="265"/>
    </location>
</feature>
<evidence type="ECO:0000313" key="4">
    <source>
        <dbReference type="Proteomes" id="UP000823046"/>
    </source>
</evidence>
<feature type="compositionally biased region" description="Basic and acidic residues" evidence="1">
    <location>
        <begin position="229"/>
        <end position="240"/>
    </location>
</feature>
<dbReference type="PANTHER" id="PTHR21597:SF0">
    <property type="entry name" value="THO COMPLEX SUBUNIT 2"/>
    <property type="match status" value="1"/>
</dbReference>
<feature type="domain" description="THO complex subunit 2 N-terminal" evidence="2">
    <location>
        <begin position="360"/>
        <end position="574"/>
    </location>
</feature>
<feature type="compositionally biased region" description="Polar residues" evidence="1">
    <location>
        <begin position="241"/>
        <end position="255"/>
    </location>
</feature>
<protein>
    <recommendedName>
        <fullName evidence="2">THO complex subunit 2 N-terminal domain-containing protein</fullName>
    </recommendedName>
</protein>
<accession>A0ABQ7J4R7</accession>
<gene>
    <name evidence="3" type="ORF">IE077_002190</name>
</gene>
<proteinExistence type="predicted"/>
<name>A0ABQ7J4R7_9APIC</name>
<feature type="compositionally biased region" description="Polar residues" evidence="1">
    <location>
        <begin position="197"/>
        <end position="210"/>
    </location>
</feature>
<dbReference type="Proteomes" id="UP000823046">
    <property type="component" value="Unassembled WGS sequence"/>
</dbReference>
<organism evidence="3 4">
    <name type="scientific">Cardiosporidium cionae</name>
    <dbReference type="NCBI Taxonomy" id="476202"/>
    <lineage>
        <taxon>Eukaryota</taxon>
        <taxon>Sar</taxon>
        <taxon>Alveolata</taxon>
        <taxon>Apicomplexa</taxon>
        <taxon>Aconoidasida</taxon>
        <taxon>Nephromycida</taxon>
        <taxon>Cardiosporidium</taxon>
    </lineage>
</organism>
<keyword evidence="4" id="KW-1185">Reference proteome</keyword>
<evidence type="ECO:0000256" key="1">
    <source>
        <dbReference type="SAM" id="MobiDB-lite"/>
    </source>
</evidence>
<comment type="caution">
    <text evidence="3">The sequence shown here is derived from an EMBL/GenBank/DDBJ whole genome shotgun (WGS) entry which is preliminary data.</text>
</comment>
<sequence>MAAASRPLVPVTTGVDTSSAPVKGGFSATSSSHGTPTYLFTPAYNQNFQYFDLPKEIQPSQLQSIYIPLTDKFKELLIQHKQKLLEAVHRLKPHKSLNNSTRSALPGHIIPFSFLHTTAVMIDMTQYFYELCMCVVNGSILPHRAAEFIMKRLHPLCRRYLQDLQEEFTSTLSEDDKCSRLPVSSGVDSVTPGDVNSELQPPNHQENPISVPQRDEASSGNMESGPTDGTKHMDTSRDPLDSNTLYHKSTMASIESSERTHKISSDADGPVHSPSIGLNRFLSSISLKSFQSSTALSGAGLLSPFKDMLLDSVWLIVELLDNLPSSSAQSVRSQTNMNAFFLALEREQAVLKSDIIAFIDPAKLDSMRCVKLDSKGGLQGMNIKERTKRLYTLSTHNLMREHTTGYAKLQTCLQEFVVTHSKMDIRSCRRIVCEIVGNFSLCPSRTLGIMLGVYEGNLTAKNQLLSLISMFSRDKITEVICFQLNLFTQLLVMKGQEDDKAAMSNTIKPSYQSFWLQNLSGSISEPSDNFYKLAAVLLMHELLDFKSLYSFLEPADALLQELFAQLEKKYTRDVEDIRSGKPIPQSKINLSSNLSSYSRTTPAALPGEINPADI</sequence>
<dbReference type="InterPro" id="IPR032302">
    <property type="entry name" value="THOC2_N"/>
</dbReference>
<dbReference type="EMBL" id="JADAQX010001106">
    <property type="protein sequence ID" value="KAF8818099.1"/>
    <property type="molecule type" value="Genomic_DNA"/>
</dbReference>
<evidence type="ECO:0000259" key="2">
    <source>
        <dbReference type="Pfam" id="PF16134"/>
    </source>
</evidence>
<dbReference type="Pfam" id="PF16134">
    <property type="entry name" value="THOC2_N"/>
    <property type="match status" value="1"/>
</dbReference>
<reference evidence="3 4" key="1">
    <citation type="journal article" date="2020" name="bioRxiv">
        <title>Metabolic contributions of an alphaproteobacterial endosymbiont in the apicomplexan Cardiosporidium cionae.</title>
        <authorList>
            <person name="Hunter E.S."/>
            <person name="Paight C.J."/>
            <person name="Lane C.E."/>
        </authorList>
    </citation>
    <scope>NUCLEOTIDE SEQUENCE [LARGE SCALE GENOMIC DNA]</scope>
    <source>
        <strain evidence="3">ESH_2018</strain>
    </source>
</reference>
<dbReference type="PANTHER" id="PTHR21597">
    <property type="entry name" value="THO2 PROTEIN"/>
    <property type="match status" value="1"/>
</dbReference>
<feature type="region of interest" description="Disordered" evidence="1">
    <location>
        <begin position="175"/>
        <end position="271"/>
    </location>
</feature>
<feature type="non-terminal residue" evidence="3">
    <location>
        <position position="614"/>
    </location>
</feature>